<evidence type="ECO:0000313" key="2">
    <source>
        <dbReference type="EMBL" id="PZA15600.1"/>
    </source>
</evidence>
<dbReference type="GO" id="GO:0000166">
    <property type="term" value="F:nucleotide binding"/>
    <property type="evidence" value="ECO:0007669"/>
    <property type="project" value="UniProtKB-KW"/>
</dbReference>
<dbReference type="SUPFAM" id="SSF81891">
    <property type="entry name" value="Poly A polymerase C-terminal region-like"/>
    <property type="match status" value="1"/>
</dbReference>
<organism evidence="2 3">
    <name type="scientific">Parazoarcus communis SWub3 = DSM 12120</name>
    <dbReference type="NCBI Taxonomy" id="1121029"/>
    <lineage>
        <taxon>Bacteria</taxon>
        <taxon>Pseudomonadati</taxon>
        <taxon>Pseudomonadota</taxon>
        <taxon>Betaproteobacteria</taxon>
        <taxon>Rhodocyclales</taxon>
        <taxon>Zoogloeaceae</taxon>
        <taxon>Parazoarcus</taxon>
    </lineage>
</organism>
<sequence length="288" mass="31016">MTRSSASVVFGQVIGMPASSVLRLAAMAAASEGGIDPETLLMMRMRVDAGELDTLSGAAVWHELARGLSEAVPSRMLQALRACGGLAVVLPELDALFGVPQSADDPPTVDIGEHQLRWVDELARRRAPLDLRFAALVANVGKADSPPEHLPSHYRHHDRALPRIEAMCARFALPQRFLRLAGLVLAEFERVHRASEMRAGSLVALLERVGAFVDEDDFQSLMQVCEADFSAYPGRASLSYPKRRILSTALAAARAVTVDDDDTEALLEARVLAAAAALRSSRWGEAAG</sequence>
<dbReference type="GO" id="GO:0016740">
    <property type="term" value="F:transferase activity"/>
    <property type="evidence" value="ECO:0007669"/>
    <property type="project" value="UniProtKB-KW"/>
</dbReference>
<proteinExistence type="predicted"/>
<comment type="caution">
    <text evidence="2">The sequence shown here is derived from an EMBL/GenBank/DDBJ whole genome shotgun (WGS) entry which is preliminary data.</text>
</comment>
<evidence type="ECO:0000256" key="1">
    <source>
        <dbReference type="ARBA" id="ARBA00022741"/>
    </source>
</evidence>
<dbReference type="RefSeq" id="WP_110526488.1">
    <property type="nucleotide sequence ID" value="NZ_QKOE01000012.1"/>
</dbReference>
<name>A0A323UVB6_9RHOO</name>
<dbReference type="PANTHER" id="PTHR47545">
    <property type="entry name" value="MULTIFUNCTIONAL CCA PROTEIN"/>
    <property type="match status" value="1"/>
</dbReference>
<keyword evidence="2" id="KW-0808">Transferase</keyword>
<dbReference type="AlphaFoldDB" id="A0A323UVB6"/>
<dbReference type="Gene3D" id="1.10.3090.10">
    <property type="entry name" value="cca-adding enzyme, domain 2"/>
    <property type="match status" value="1"/>
</dbReference>
<dbReference type="PANTHER" id="PTHR47545:SF1">
    <property type="entry name" value="MULTIFUNCTIONAL CCA PROTEIN"/>
    <property type="match status" value="1"/>
</dbReference>
<keyword evidence="1" id="KW-0547">Nucleotide-binding</keyword>
<dbReference type="EMBL" id="QKOE01000012">
    <property type="protein sequence ID" value="PZA15600.1"/>
    <property type="molecule type" value="Genomic_DNA"/>
</dbReference>
<dbReference type="InterPro" id="IPR050124">
    <property type="entry name" value="tRNA_CCA-adding_enzyme"/>
</dbReference>
<evidence type="ECO:0000313" key="3">
    <source>
        <dbReference type="Proteomes" id="UP000248259"/>
    </source>
</evidence>
<reference evidence="2 3" key="1">
    <citation type="submission" date="2018-06" db="EMBL/GenBank/DDBJ databases">
        <title>Azoarcus communis strain SWub3 genome.</title>
        <authorList>
            <person name="Zorraquino Salvo V."/>
            <person name="Toubiana D."/>
            <person name="Blumwald E."/>
        </authorList>
    </citation>
    <scope>NUCLEOTIDE SEQUENCE [LARGE SCALE GENOMIC DNA]</scope>
    <source>
        <strain evidence="2 3">SWub3</strain>
    </source>
</reference>
<protein>
    <submittedName>
        <fullName evidence="2">tRNA nucleotidyltransferase</fullName>
    </submittedName>
</protein>
<accession>A0A323UVB6</accession>
<gene>
    <name evidence="2" type="ORF">DNK49_15430</name>
</gene>
<dbReference type="OrthoDB" id="9805698at2"/>
<dbReference type="Proteomes" id="UP000248259">
    <property type="component" value="Unassembled WGS sequence"/>
</dbReference>
<keyword evidence="3" id="KW-1185">Reference proteome</keyword>